<evidence type="ECO:0000256" key="5">
    <source>
        <dbReference type="ARBA" id="ARBA00023163"/>
    </source>
</evidence>
<evidence type="ECO:0000256" key="7">
    <source>
        <dbReference type="SAM" id="MobiDB-lite"/>
    </source>
</evidence>
<evidence type="ECO:0000259" key="8">
    <source>
        <dbReference type="PROSITE" id="PS50811"/>
    </source>
</evidence>
<dbReference type="InterPro" id="IPR036576">
    <property type="entry name" value="WRKY_dom_sf"/>
</dbReference>
<dbReference type="Proteomes" id="UP001055439">
    <property type="component" value="Chromosome 4"/>
</dbReference>
<feature type="compositionally biased region" description="Polar residues" evidence="7">
    <location>
        <begin position="145"/>
        <end position="159"/>
    </location>
</feature>
<feature type="domain" description="WRKY" evidence="8">
    <location>
        <begin position="361"/>
        <end position="426"/>
    </location>
</feature>
<dbReference type="InterPro" id="IPR044810">
    <property type="entry name" value="WRKY_plant"/>
</dbReference>
<dbReference type="InterPro" id="IPR003657">
    <property type="entry name" value="WRKY_dom"/>
</dbReference>
<feature type="region of interest" description="Disordered" evidence="7">
    <location>
        <begin position="424"/>
        <end position="451"/>
    </location>
</feature>
<evidence type="ECO:0000313" key="9">
    <source>
        <dbReference type="EMBL" id="URD96192.1"/>
    </source>
</evidence>
<feature type="compositionally biased region" description="Basic and acidic residues" evidence="7">
    <location>
        <begin position="327"/>
        <end position="338"/>
    </location>
</feature>
<feature type="region of interest" description="Disordered" evidence="7">
    <location>
        <begin position="218"/>
        <end position="258"/>
    </location>
</feature>
<evidence type="ECO:0000256" key="6">
    <source>
        <dbReference type="ARBA" id="ARBA00023242"/>
    </source>
</evidence>
<dbReference type="AlphaFoldDB" id="A0A9E7FLB8"/>
<protein>
    <submittedName>
        <fullName evidence="9">WRKY transcription factor</fullName>
    </submittedName>
</protein>
<dbReference type="PROSITE" id="PS50811">
    <property type="entry name" value="WRKY"/>
    <property type="match status" value="2"/>
</dbReference>
<dbReference type="SMART" id="SM00774">
    <property type="entry name" value="WRKY"/>
    <property type="match status" value="2"/>
</dbReference>
<keyword evidence="5" id="KW-0804">Transcription</keyword>
<evidence type="ECO:0000256" key="1">
    <source>
        <dbReference type="ARBA" id="ARBA00004123"/>
    </source>
</evidence>
<accession>A0A9E7FLB8</accession>
<sequence length="451" mass="49427">MSSPSSSFAIKPKAMKFDPASNDHAAKAVSPAVSSRAPFLFRCMDFGIYVYTFWFSVTNLALQDDVSESAASRLSEKLCMTTLQADSPLNILYKPTAKVVSRATAALLANLENPDAIRQKPTRNYQQPAVGVEQAKPDYVAGRRQSCSGSDLKNQQQPTGCGDRPSYDGYNWRKYGQKQVKGSESPRSYYKCTHPACPVKKKVERSFDGQIAEIVYNGEHNHPKPLPPRKLSSGSQGQAFVSEEAGREGGGNPSWGSSVSEVKVSATSVDEQNEASLAGIPTYAGRMHFSHESFIATTCDSSDNNTDAGTQIGKVGSRSRAASMASDKLDCKRRKNEDPCSGANSVTEDGAEADPITQTAMECDVPGDGFRWRKYGQKLVKGNAYPRSYYRCTSTKCNVRKYVERASDDSGYYVTTYEGKHNHEMPERKINFGASDPDAEEGFNSSDHNFR</sequence>
<dbReference type="GO" id="GO:0003700">
    <property type="term" value="F:DNA-binding transcription factor activity"/>
    <property type="evidence" value="ECO:0007669"/>
    <property type="project" value="InterPro"/>
</dbReference>
<dbReference type="EMBL" id="CP097506">
    <property type="protein sequence ID" value="URD96192.1"/>
    <property type="molecule type" value="Genomic_DNA"/>
</dbReference>
<organism evidence="9 10">
    <name type="scientific">Musa troglodytarum</name>
    <name type="common">fe'i banana</name>
    <dbReference type="NCBI Taxonomy" id="320322"/>
    <lineage>
        <taxon>Eukaryota</taxon>
        <taxon>Viridiplantae</taxon>
        <taxon>Streptophyta</taxon>
        <taxon>Embryophyta</taxon>
        <taxon>Tracheophyta</taxon>
        <taxon>Spermatophyta</taxon>
        <taxon>Magnoliopsida</taxon>
        <taxon>Liliopsida</taxon>
        <taxon>Zingiberales</taxon>
        <taxon>Musaceae</taxon>
        <taxon>Musa</taxon>
    </lineage>
</organism>
<evidence type="ECO:0000256" key="4">
    <source>
        <dbReference type="ARBA" id="ARBA00023125"/>
    </source>
</evidence>
<name>A0A9E7FLB8_9LILI</name>
<comment type="subcellular location">
    <subcellularLocation>
        <location evidence="1">Nucleus</location>
    </subcellularLocation>
</comment>
<feature type="domain" description="WRKY" evidence="8">
    <location>
        <begin position="168"/>
        <end position="225"/>
    </location>
</feature>
<dbReference type="OrthoDB" id="783645at2759"/>
<keyword evidence="6" id="KW-0539">Nucleus</keyword>
<keyword evidence="3" id="KW-0805">Transcription regulation</keyword>
<evidence type="ECO:0000313" key="10">
    <source>
        <dbReference type="Proteomes" id="UP001055439"/>
    </source>
</evidence>
<feature type="region of interest" description="Disordered" evidence="7">
    <location>
        <begin position="307"/>
        <end position="353"/>
    </location>
</feature>
<dbReference type="SUPFAM" id="SSF118290">
    <property type="entry name" value="WRKY DNA-binding domain"/>
    <property type="match status" value="2"/>
</dbReference>
<feature type="region of interest" description="Disordered" evidence="7">
    <location>
        <begin position="143"/>
        <end position="166"/>
    </location>
</feature>
<keyword evidence="2" id="KW-0677">Repeat</keyword>
<dbReference type="FunFam" id="2.20.25.80:FF:000006">
    <property type="entry name" value="WRKY transcription factor"/>
    <property type="match status" value="2"/>
</dbReference>
<dbReference type="Gene3D" id="2.20.25.80">
    <property type="entry name" value="WRKY domain"/>
    <property type="match status" value="2"/>
</dbReference>
<dbReference type="GO" id="GO:0005634">
    <property type="term" value="C:nucleus"/>
    <property type="evidence" value="ECO:0007669"/>
    <property type="project" value="UniProtKB-SubCell"/>
</dbReference>
<evidence type="ECO:0000256" key="3">
    <source>
        <dbReference type="ARBA" id="ARBA00023015"/>
    </source>
</evidence>
<dbReference type="PANTHER" id="PTHR31221">
    <property type="entry name" value="WRKY TRANSCRIPTION FACTOR PROTEIN 1-RELATED"/>
    <property type="match status" value="1"/>
</dbReference>
<reference evidence="9" key="1">
    <citation type="submission" date="2022-05" db="EMBL/GenBank/DDBJ databases">
        <title>The Musa troglodytarum L. genome provides insights into the mechanism of non-climacteric behaviour and enrichment of carotenoids.</title>
        <authorList>
            <person name="Wang J."/>
        </authorList>
    </citation>
    <scope>NUCLEOTIDE SEQUENCE</scope>
    <source>
        <tissue evidence="9">Leaf</tissue>
    </source>
</reference>
<keyword evidence="4" id="KW-0238">DNA-binding</keyword>
<dbReference type="GO" id="GO:0043565">
    <property type="term" value="F:sequence-specific DNA binding"/>
    <property type="evidence" value="ECO:0007669"/>
    <property type="project" value="InterPro"/>
</dbReference>
<evidence type="ECO:0000256" key="2">
    <source>
        <dbReference type="ARBA" id="ARBA00022737"/>
    </source>
</evidence>
<keyword evidence="10" id="KW-1185">Reference proteome</keyword>
<dbReference type="PANTHER" id="PTHR31221:SF90">
    <property type="entry name" value="WRKY TRANSCRIPTION FACTOR 44"/>
    <property type="match status" value="1"/>
</dbReference>
<gene>
    <name evidence="9" type="ORF">MUK42_30511</name>
</gene>
<dbReference type="Pfam" id="PF03106">
    <property type="entry name" value="WRKY"/>
    <property type="match status" value="2"/>
</dbReference>
<proteinExistence type="predicted"/>